<evidence type="ECO:0000313" key="7">
    <source>
        <dbReference type="EMBL" id="KCW61771.1"/>
    </source>
</evidence>
<feature type="region of interest" description="Disordered" evidence="5">
    <location>
        <begin position="254"/>
        <end position="284"/>
    </location>
</feature>
<dbReference type="GO" id="GO:0008270">
    <property type="term" value="F:zinc ion binding"/>
    <property type="evidence" value="ECO:0007669"/>
    <property type="project" value="UniProtKB-KW"/>
</dbReference>
<dbReference type="InterPro" id="IPR018957">
    <property type="entry name" value="Znf_C3HC4_RING-type"/>
</dbReference>
<dbReference type="OrthoDB" id="21204at2759"/>
<feature type="compositionally biased region" description="Polar residues" evidence="5">
    <location>
        <begin position="1"/>
        <end position="11"/>
    </location>
</feature>
<name>A0A059B785_EUCGR</name>
<keyword evidence="3" id="KW-0862">Zinc</keyword>
<organism evidence="7">
    <name type="scientific">Eucalyptus grandis</name>
    <name type="common">Flooded gum</name>
    <dbReference type="NCBI Taxonomy" id="71139"/>
    <lineage>
        <taxon>Eukaryota</taxon>
        <taxon>Viridiplantae</taxon>
        <taxon>Streptophyta</taxon>
        <taxon>Embryophyta</taxon>
        <taxon>Tracheophyta</taxon>
        <taxon>Spermatophyta</taxon>
        <taxon>Magnoliopsida</taxon>
        <taxon>eudicotyledons</taxon>
        <taxon>Gunneridae</taxon>
        <taxon>Pentapetalae</taxon>
        <taxon>rosids</taxon>
        <taxon>malvids</taxon>
        <taxon>Myrtales</taxon>
        <taxon>Myrtaceae</taxon>
        <taxon>Myrtoideae</taxon>
        <taxon>Eucalypteae</taxon>
        <taxon>Eucalyptus</taxon>
    </lineage>
</organism>
<gene>
    <name evidence="7" type="ORF">EUGRSUZ_H04479</name>
</gene>
<dbReference type="PANTHER" id="PTHR47692:SF2">
    <property type="entry name" value="ZINC FINGER RING-TYPE DOMAIN CONTAINING PROTEIN"/>
    <property type="match status" value="1"/>
</dbReference>
<evidence type="ECO:0000259" key="6">
    <source>
        <dbReference type="PROSITE" id="PS50089"/>
    </source>
</evidence>
<dbReference type="Pfam" id="PF00097">
    <property type="entry name" value="zf-C3HC4"/>
    <property type="match status" value="1"/>
</dbReference>
<evidence type="ECO:0000256" key="1">
    <source>
        <dbReference type="ARBA" id="ARBA00022723"/>
    </source>
</evidence>
<evidence type="ECO:0000256" key="3">
    <source>
        <dbReference type="ARBA" id="ARBA00022833"/>
    </source>
</evidence>
<dbReference type="EMBL" id="KK198760">
    <property type="protein sequence ID" value="KCW61771.1"/>
    <property type="molecule type" value="Genomic_DNA"/>
</dbReference>
<dbReference type="SMART" id="SM00184">
    <property type="entry name" value="RING"/>
    <property type="match status" value="1"/>
</dbReference>
<dbReference type="PANTHER" id="PTHR47692">
    <property type="entry name" value="RING/U-BOX SUPERFAMILY PROTEIN"/>
    <property type="match status" value="1"/>
</dbReference>
<dbReference type="PROSITE" id="PS50089">
    <property type="entry name" value="ZF_RING_2"/>
    <property type="match status" value="1"/>
</dbReference>
<keyword evidence="2 4" id="KW-0863">Zinc-finger</keyword>
<protein>
    <recommendedName>
        <fullName evidence="6">RING-type domain-containing protein</fullName>
    </recommendedName>
</protein>
<accession>A0A059B785</accession>
<dbReference type="PROSITE" id="PS00518">
    <property type="entry name" value="ZF_RING_1"/>
    <property type="match status" value="1"/>
</dbReference>
<proteinExistence type="predicted"/>
<evidence type="ECO:0000256" key="5">
    <source>
        <dbReference type="SAM" id="MobiDB-lite"/>
    </source>
</evidence>
<dbReference type="Gene3D" id="3.30.40.10">
    <property type="entry name" value="Zinc/RING finger domain, C3HC4 (zinc finger)"/>
    <property type="match status" value="1"/>
</dbReference>
<feature type="region of interest" description="Disordered" evidence="5">
    <location>
        <begin position="1"/>
        <end position="32"/>
    </location>
</feature>
<dbReference type="InterPro" id="IPR017907">
    <property type="entry name" value="Znf_RING_CS"/>
</dbReference>
<feature type="compositionally biased region" description="Low complexity" evidence="5">
    <location>
        <begin position="20"/>
        <end position="31"/>
    </location>
</feature>
<dbReference type="AlphaFoldDB" id="A0A059B785"/>
<reference evidence="7" key="1">
    <citation type="submission" date="2013-07" db="EMBL/GenBank/DDBJ databases">
        <title>The genome of Eucalyptus grandis.</title>
        <authorList>
            <person name="Schmutz J."/>
            <person name="Hayes R."/>
            <person name="Myburg A."/>
            <person name="Tuskan G."/>
            <person name="Grattapaglia D."/>
            <person name="Rokhsar D.S."/>
        </authorList>
    </citation>
    <scope>NUCLEOTIDE SEQUENCE</scope>
    <source>
        <tissue evidence="7">Leaf extractions</tissue>
    </source>
</reference>
<dbReference type="InterPro" id="IPR013083">
    <property type="entry name" value="Znf_RING/FYVE/PHD"/>
</dbReference>
<dbReference type="SUPFAM" id="SSF57850">
    <property type="entry name" value="RING/U-box"/>
    <property type="match status" value="1"/>
</dbReference>
<dbReference type="eggNOG" id="KOG4430">
    <property type="taxonomic scope" value="Eukaryota"/>
</dbReference>
<dbReference type="OMA" id="CICQWVK"/>
<sequence length="284" mass="32718">MEEQRNGMSKSQEQRAETESSPSSSSSSSRSHPCPICLSPTPQLQESYLDRCFHKFCYKCIVQWTKVVASKYSEAPSSLNCPFCKTENFSIIHGYDGSSFERHYVSQIFSDSVFFTEAHRYRLQCYYAEPGFLSDAFDIKRFWKSRKYLQSNPWLYSWLKREIQALMQEEDVDVVAHHILGTMESSLRRDDQRKLKAPEERQREFKTLLRDAARPFLMGRTDRFVDEAELFLGSGLNLEAYDDVCMQRLGLKDAGVDSPEEPTNDSAVVPQSLFVSDEDPDGAE</sequence>
<dbReference type="KEGG" id="egr:104415545"/>
<dbReference type="FunCoup" id="A0A059B785">
    <property type="interactions" value="713"/>
</dbReference>
<dbReference type="InterPro" id="IPR001841">
    <property type="entry name" value="Znf_RING"/>
</dbReference>
<feature type="domain" description="RING-type" evidence="6">
    <location>
        <begin position="34"/>
        <end position="85"/>
    </location>
</feature>
<keyword evidence="1" id="KW-0479">Metal-binding</keyword>
<evidence type="ECO:0000256" key="4">
    <source>
        <dbReference type="PROSITE-ProRule" id="PRU00175"/>
    </source>
</evidence>
<evidence type="ECO:0000256" key="2">
    <source>
        <dbReference type="ARBA" id="ARBA00022771"/>
    </source>
</evidence>
<dbReference type="Gramene" id="KCW61771">
    <property type="protein sequence ID" value="KCW61771"/>
    <property type="gene ID" value="EUGRSUZ_H04479"/>
</dbReference>
<dbReference type="InParanoid" id="A0A059B785"/>